<keyword evidence="2" id="KW-1185">Reference proteome</keyword>
<evidence type="ECO:0008006" key="3">
    <source>
        <dbReference type="Google" id="ProtNLM"/>
    </source>
</evidence>
<gene>
    <name evidence="1" type="ORF">ABU178_19545</name>
</gene>
<evidence type="ECO:0000313" key="2">
    <source>
        <dbReference type="Proteomes" id="UP001611251"/>
    </source>
</evidence>
<dbReference type="Proteomes" id="UP001611251">
    <property type="component" value="Unassembled WGS sequence"/>
</dbReference>
<sequence>MADRNRLPLSLADYFDAPEGYRGHFGWMCGFSADKPFLDSTMTRFSGLNHATRAHQGQCQLALFLDAGNRAITPVDVPGVAHCLLQAAPPLNLLHAKVAILGFKADDPEAGWRLRLLVSSGNWTEMTLQRSLDLVWCLDLSREALLTDAVAVQQSCADFNAAHNLLSDIATWCETSLLSLETHNLPTSGTLARQEVESWLAACRKRARGKPRLVDNRKRSLFSQLQSWLAQPSFTGKRNYLAMGSGFFEGGRQDVLVPQKIVQQLQASDQLTQSAEIDLFVNPQACQAVAHHLEALQSQRFTIRPPDQPTQPARFLHAKFIFSANQRAGSEMLNRTWLYMGSGNLTEPGFMQRMKQGAGNLEAGVLFTPGRLAKSHKGKLPPEQTLSWLLPVQSELNCDELQEPLAAGEEMAERPSHFAPPVAWLRWKTRDEGNHLLTSPDLPLTTIMVLNRDGMACRQTHEGVEWQGDMPRSVTIRWQSDHGEQCVSIPVIDELGRIAATPLWPLSLDEALWQLAHFPVAPDVEPSDEEEDLNLSAMPADEALSGGQRVDVHPIRQMMALIEGIADRQTQLAESDWRLWCRSLEQALIQASHHDDIVRFRDTGINPLSALREAAFRPVFAENDASEAGQNYLQMLDRVEHAWGVSALCSLTEVADV</sequence>
<evidence type="ECO:0000313" key="1">
    <source>
        <dbReference type="EMBL" id="MFH8136341.1"/>
    </source>
</evidence>
<name>A0ABW7Q4I5_9GAMM</name>
<dbReference type="CDD" id="cd00138">
    <property type="entry name" value="PLDc_SF"/>
    <property type="match status" value="1"/>
</dbReference>
<proteinExistence type="predicted"/>
<dbReference type="RefSeq" id="WP_397218040.1">
    <property type="nucleotide sequence ID" value="NZ_JBGFSN010000012.1"/>
</dbReference>
<protein>
    <recommendedName>
        <fullName evidence="3">PLD phosphodiesterase domain-containing protein</fullName>
    </recommendedName>
</protein>
<comment type="caution">
    <text evidence="1">The sequence shown here is derived from an EMBL/GenBank/DDBJ whole genome shotgun (WGS) entry which is preliminary data.</text>
</comment>
<reference evidence="1 2" key="1">
    <citation type="submission" date="2024-08" db="EMBL/GenBank/DDBJ databases">
        <title>Pantoea ronii - a newly identified human opportunistic pathogen.</title>
        <authorList>
            <person name="Keidar-Friedman D."/>
            <person name="Sorek N."/>
            <person name="Leshin-Carmel D."/>
            <person name="Tsur A."/>
            <person name="Amsalem M."/>
            <person name="Tolkach D."/>
            <person name="Brosh-Nissimov T."/>
        </authorList>
    </citation>
    <scope>NUCLEOTIDE SEQUENCE [LARGE SCALE GENOMIC DNA]</scope>
    <source>
        <strain evidence="1 2">AA23256</strain>
    </source>
</reference>
<accession>A0ABW7Q4I5</accession>
<organism evidence="1 2">
    <name type="scientific">Pantoea osteomyelitidis</name>
    <dbReference type="NCBI Taxonomy" id="3230026"/>
    <lineage>
        <taxon>Bacteria</taxon>
        <taxon>Pseudomonadati</taxon>
        <taxon>Pseudomonadota</taxon>
        <taxon>Gammaproteobacteria</taxon>
        <taxon>Enterobacterales</taxon>
        <taxon>Erwiniaceae</taxon>
        <taxon>Pantoea</taxon>
    </lineage>
</organism>
<dbReference type="EMBL" id="JBGFSN010000012">
    <property type="protein sequence ID" value="MFH8136341.1"/>
    <property type="molecule type" value="Genomic_DNA"/>
</dbReference>